<dbReference type="InterPro" id="IPR023352">
    <property type="entry name" value="MAPEG-like_dom_sf"/>
</dbReference>
<dbReference type="Pfam" id="PF01124">
    <property type="entry name" value="MAPEG"/>
    <property type="match status" value="1"/>
</dbReference>
<evidence type="ECO:0000256" key="1">
    <source>
        <dbReference type="ARBA" id="ARBA00004370"/>
    </source>
</evidence>
<evidence type="ECO:0000256" key="2">
    <source>
        <dbReference type="ARBA" id="ARBA00022692"/>
    </source>
</evidence>
<evidence type="ECO:0000313" key="6">
    <source>
        <dbReference type="Proteomes" id="UP000696280"/>
    </source>
</evidence>
<name>A0A9N9KNF2_9HELO</name>
<dbReference type="AlphaFoldDB" id="A0A9N9KNF2"/>
<dbReference type="Gene3D" id="1.20.120.550">
    <property type="entry name" value="Membrane associated eicosanoid/glutathione metabolism-like domain"/>
    <property type="match status" value="1"/>
</dbReference>
<organism evidence="5 6">
    <name type="scientific">Hymenoscyphus fraxineus</name>
    <dbReference type="NCBI Taxonomy" id="746836"/>
    <lineage>
        <taxon>Eukaryota</taxon>
        <taxon>Fungi</taxon>
        <taxon>Dikarya</taxon>
        <taxon>Ascomycota</taxon>
        <taxon>Pezizomycotina</taxon>
        <taxon>Leotiomycetes</taxon>
        <taxon>Helotiales</taxon>
        <taxon>Helotiaceae</taxon>
        <taxon>Hymenoscyphus</taxon>
    </lineage>
</organism>
<dbReference type="PANTHER" id="PTHR35371">
    <property type="entry name" value="INNER MEMBRANE PROTEIN"/>
    <property type="match status" value="1"/>
</dbReference>
<accession>A0A9N9KNF2</accession>
<dbReference type="Proteomes" id="UP000696280">
    <property type="component" value="Unassembled WGS sequence"/>
</dbReference>
<comment type="caution">
    <text evidence="5">The sequence shown here is derived from an EMBL/GenBank/DDBJ whole genome shotgun (WGS) entry which is preliminary data.</text>
</comment>
<keyword evidence="6" id="KW-1185">Reference proteome</keyword>
<comment type="subcellular location">
    <subcellularLocation>
        <location evidence="1">Membrane</location>
    </subcellularLocation>
</comment>
<proteinExistence type="predicted"/>
<keyword evidence="3" id="KW-1133">Transmembrane helix</keyword>
<dbReference type="SUPFAM" id="SSF161084">
    <property type="entry name" value="MAPEG domain-like"/>
    <property type="match status" value="1"/>
</dbReference>
<keyword evidence="2" id="KW-0812">Transmembrane</keyword>
<dbReference type="EMBL" id="CAJVRL010000037">
    <property type="protein sequence ID" value="CAG8950321.1"/>
    <property type="molecule type" value="Genomic_DNA"/>
</dbReference>
<protein>
    <submittedName>
        <fullName evidence="5">Uncharacterized protein</fullName>
    </submittedName>
</protein>
<dbReference type="PANTHER" id="PTHR35371:SF1">
    <property type="entry name" value="BLR7753 PROTEIN"/>
    <property type="match status" value="1"/>
</dbReference>
<dbReference type="OrthoDB" id="2122304at2759"/>
<reference evidence="5" key="1">
    <citation type="submission" date="2021-07" db="EMBL/GenBank/DDBJ databases">
        <authorList>
            <person name="Durling M."/>
        </authorList>
    </citation>
    <scope>NUCLEOTIDE SEQUENCE</scope>
</reference>
<evidence type="ECO:0000256" key="3">
    <source>
        <dbReference type="ARBA" id="ARBA00022989"/>
    </source>
</evidence>
<dbReference type="InterPro" id="IPR001129">
    <property type="entry name" value="Membr-assoc_MAPEG"/>
</dbReference>
<dbReference type="GO" id="GO:0016020">
    <property type="term" value="C:membrane"/>
    <property type="evidence" value="ECO:0007669"/>
    <property type="project" value="UniProtKB-SubCell"/>
</dbReference>
<keyword evidence="4" id="KW-0472">Membrane</keyword>
<gene>
    <name evidence="5" type="ORF">HYFRA_00006814</name>
</gene>
<evidence type="ECO:0000313" key="5">
    <source>
        <dbReference type="EMBL" id="CAG8950321.1"/>
    </source>
</evidence>
<sequence length="143" mass="15655">MNTNHQSLLLVPAAYLIPYGVHVYSRIIKSSFDTLSPRTFAQVMEKDQTMDQAAKNYVTRVNGAKQNGFEGIGFFAAAVVAGNLAGLPEKQLYGLGAGYLVSRVLYTAHYIVNTNPKFAVVRSLLWQAGVWQVIALYALSAIN</sequence>
<evidence type="ECO:0000256" key="4">
    <source>
        <dbReference type="ARBA" id="ARBA00023136"/>
    </source>
</evidence>